<sequence>MAAPSMLPASMAVTTSDIIIVCNICSKSIGAIMSDYKTPATSFQTVFARCSSCLLSLKRSTLVARIAPVTPVAPAPVSGSDIKTRFSFTKLSKFEDIDLRIRLALFEMYKSKFRSGYTELRIRTPTQEKSMLLVGFDTVIRELEVSVILKNKEAYGDIQIIDGKHYHSPDKDTIIMLEELRSGGEKIIFVTEAKITMEAHIRKVLQLFRIVNPTVWCLDRPYFRDL</sequence>
<reference evidence="1" key="1">
    <citation type="submission" date="2018-10" db="EMBL/GenBank/DDBJ databases">
        <title>Hidden diversity of soil giant viruses.</title>
        <authorList>
            <person name="Schulz F."/>
            <person name="Alteio L."/>
            <person name="Goudeau D."/>
            <person name="Ryan E.M."/>
            <person name="Malmstrom R.R."/>
            <person name="Blanchard J."/>
            <person name="Woyke T."/>
        </authorList>
    </citation>
    <scope>NUCLEOTIDE SEQUENCE</scope>
    <source>
        <strain evidence="1">HYV1</strain>
    </source>
</reference>
<dbReference type="EMBL" id="MK072411">
    <property type="protein sequence ID" value="AYV84557.1"/>
    <property type="molecule type" value="Genomic_DNA"/>
</dbReference>
<protein>
    <submittedName>
        <fullName evidence="1">Uncharacterized protein</fullName>
    </submittedName>
</protein>
<name>A0A3G5ABK5_9VIRU</name>
<proteinExistence type="predicted"/>
<gene>
    <name evidence="1" type="ORF">Hyperionvirus29_10</name>
</gene>
<accession>A0A3G5ABK5</accession>
<organism evidence="1">
    <name type="scientific">Hyperionvirus sp</name>
    <dbReference type="NCBI Taxonomy" id="2487770"/>
    <lineage>
        <taxon>Viruses</taxon>
        <taxon>Varidnaviria</taxon>
        <taxon>Bamfordvirae</taxon>
        <taxon>Nucleocytoviricota</taxon>
        <taxon>Megaviricetes</taxon>
        <taxon>Imitervirales</taxon>
        <taxon>Mimiviridae</taxon>
        <taxon>Klosneuvirinae</taxon>
    </lineage>
</organism>
<evidence type="ECO:0000313" key="1">
    <source>
        <dbReference type="EMBL" id="AYV84557.1"/>
    </source>
</evidence>